<keyword evidence="7 16" id="KW-0732">Signal</keyword>
<evidence type="ECO:0000256" key="6">
    <source>
        <dbReference type="ARBA" id="ARBA00022692"/>
    </source>
</evidence>
<keyword evidence="6 14" id="KW-0812">Transmembrane</keyword>
<dbReference type="PANTHER" id="PTHR32552:SF68">
    <property type="entry name" value="FERRICHROME OUTER MEMBRANE TRANSPORTER_PHAGE RECEPTOR"/>
    <property type="match status" value="1"/>
</dbReference>
<keyword evidence="20" id="KW-1185">Reference proteome</keyword>
<comment type="similarity">
    <text evidence="2 14 15">Belongs to the TonB-dependent receptor family.</text>
</comment>
<keyword evidence="9" id="KW-0406">Ion transport</keyword>
<dbReference type="SUPFAM" id="SSF56935">
    <property type="entry name" value="Porins"/>
    <property type="match status" value="1"/>
</dbReference>
<keyword evidence="5" id="KW-0410">Iron transport</keyword>
<evidence type="ECO:0000256" key="2">
    <source>
        <dbReference type="ARBA" id="ARBA00009810"/>
    </source>
</evidence>
<evidence type="ECO:0000256" key="9">
    <source>
        <dbReference type="ARBA" id="ARBA00023065"/>
    </source>
</evidence>
<evidence type="ECO:0000256" key="8">
    <source>
        <dbReference type="ARBA" id="ARBA00023004"/>
    </source>
</evidence>
<evidence type="ECO:0000256" key="12">
    <source>
        <dbReference type="ARBA" id="ARBA00023170"/>
    </source>
</evidence>
<feature type="domain" description="TonB-dependent receptor plug" evidence="18">
    <location>
        <begin position="72"/>
        <end position="170"/>
    </location>
</feature>
<dbReference type="PROSITE" id="PS52016">
    <property type="entry name" value="TONB_DEPENDENT_REC_3"/>
    <property type="match status" value="1"/>
</dbReference>
<dbReference type="CDD" id="cd01347">
    <property type="entry name" value="ligand_gated_channel"/>
    <property type="match status" value="1"/>
</dbReference>
<feature type="domain" description="TonB-dependent receptor-like beta-barrel" evidence="17">
    <location>
        <begin position="244"/>
        <end position="675"/>
    </location>
</feature>
<comment type="subcellular location">
    <subcellularLocation>
        <location evidence="1 14">Cell outer membrane</location>
        <topology evidence="1 14">Multi-pass membrane protein</topology>
    </subcellularLocation>
</comment>
<evidence type="ECO:0000256" key="11">
    <source>
        <dbReference type="ARBA" id="ARBA00023136"/>
    </source>
</evidence>
<keyword evidence="3 14" id="KW-0813">Transport</keyword>
<evidence type="ECO:0000259" key="17">
    <source>
        <dbReference type="Pfam" id="PF00593"/>
    </source>
</evidence>
<dbReference type="InterPro" id="IPR010105">
    <property type="entry name" value="TonB_sidphr_rcpt"/>
</dbReference>
<evidence type="ECO:0000256" key="7">
    <source>
        <dbReference type="ARBA" id="ARBA00022729"/>
    </source>
</evidence>
<evidence type="ECO:0000313" key="19">
    <source>
        <dbReference type="EMBL" id="GGI89205.1"/>
    </source>
</evidence>
<evidence type="ECO:0000256" key="13">
    <source>
        <dbReference type="ARBA" id="ARBA00023237"/>
    </source>
</evidence>
<proteinExistence type="inferred from homology"/>
<dbReference type="Proteomes" id="UP000633263">
    <property type="component" value="Unassembled WGS sequence"/>
</dbReference>
<dbReference type="NCBIfam" id="TIGR01783">
    <property type="entry name" value="TonB-siderophor"/>
    <property type="match status" value="1"/>
</dbReference>
<sequence length="706" mass="78997">MPSTFRVNRPLLALCVSMAGYLHASPLAAQAPALELPDEVIIASEQESADGPVQGYVATRSATATKTDTAITETPRAISVVTADRIRDQGAQTVQDTLRYVSGVRSEAYGLDTRTDSQLIRGSLPATFLDGLQQSFGYYTNSRSDPFTLERIDVLKGPASMLYGQSPVGGLVNLVSKRPRNQQQTELQLQYGTFDRKQVAIDSTGPLTRDGNWLYRIVAIARDSGTQVDHVDDDRLVLMPSVTWQPHDRLEWTLLANFQRDEGAPTSQFLPIVGTLLPAPNGRFDTDLFVGEPGFDEYEAEQLALTSLLDWQLNDTWTLHQRLRYQESDVSYQQIYGWPPQLAADDRTLSRIYYLSHPEVDVWTADQNAQALFDTGVLQHQLLLGVDYQHAVTRRDQASGLATPLDLYNPVYGSFDPSIIDPSADPEQTVDQRGLYVQDQIRYQRWLLTLGLRRDWADNRTDGGVRQKDYATTGHAGLTYLFDNGLAPYISYSESFQPVIGLNPVTTEPYRPMEGEQWELGIKYQPPNSRSLYTAAIYDLREQNRQMPDPDNPINTLQSGETRARGLELEAMAELTPRWDLIANYSYTDTEVLEGSPDTRGHRLASVPEHMASLWSQHRIELFGIPGFSVGAGVRYVGASWDGEDNLKTPSTTLYDAMFSYSRDNWTAALNATNLEDESYYTTCLARGDCFIGNRRTVTGTLSVNF</sequence>
<evidence type="ECO:0000256" key="15">
    <source>
        <dbReference type="RuleBase" id="RU003357"/>
    </source>
</evidence>
<evidence type="ECO:0000259" key="18">
    <source>
        <dbReference type="Pfam" id="PF07715"/>
    </source>
</evidence>
<dbReference type="Pfam" id="PF07715">
    <property type="entry name" value="Plug"/>
    <property type="match status" value="1"/>
</dbReference>
<dbReference type="Pfam" id="PF00593">
    <property type="entry name" value="TonB_dep_Rec_b-barrel"/>
    <property type="match status" value="1"/>
</dbReference>
<keyword evidence="12 19" id="KW-0675">Receptor</keyword>
<dbReference type="InterPro" id="IPR000531">
    <property type="entry name" value="Beta-barrel_TonB"/>
</dbReference>
<dbReference type="RefSeq" id="WP_188634739.1">
    <property type="nucleotide sequence ID" value="NZ_BMNN01000001.1"/>
</dbReference>
<organism evidence="19 20">
    <name type="scientific">Halopseudomonas pertucinogena</name>
    <dbReference type="NCBI Taxonomy" id="86175"/>
    <lineage>
        <taxon>Bacteria</taxon>
        <taxon>Pseudomonadati</taxon>
        <taxon>Pseudomonadota</taxon>
        <taxon>Gammaproteobacteria</taxon>
        <taxon>Pseudomonadales</taxon>
        <taxon>Pseudomonadaceae</taxon>
        <taxon>Halopseudomonas</taxon>
    </lineage>
</organism>
<dbReference type="InterPro" id="IPR036942">
    <property type="entry name" value="Beta-barrel_TonB_sf"/>
</dbReference>
<keyword evidence="11 14" id="KW-0472">Membrane</keyword>
<accession>A0ABQ2CH33</accession>
<keyword evidence="8" id="KW-0408">Iron</keyword>
<dbReference type="EMBL" id="BMNN01000001">
    <property type="protein sequence ID" value="GGI89205.1"/>
    <property type="molecule type" value="Genomic_DNA"/>
</dbReference>
<evidence type="ECO:0000256" key="5">
    <source>
        <dbReference type="ARBA" id="ARBA00022496"/>
    </source>
</evidence>
<feature type="signal peptide" evidence="16">
    <location>
        <begin position="1"/>
        <end position="24"/>
    </location>
</feature>
<evidence type="ECO:0000256" key="4">
    <source>
        <dbReference type="ARBA" id="ARBA00022452"/>
    </source>
</evidence>
<evidence type="ECO:0000256" key="3">
    <source>
        <dbReference type="ARBA" id="ARBA00022448"/>
    </source>
</evidence>
<dbReference type="Gene3D" id="2.170.130.10">
    <property type="entry name" value="TonB-dependent receptor, plug domain"/>
    <property type="match status" value="1"/>
</dbReference>
<name>A0ABQ2CH33_9GAMM</name>
<evidence type="ECO:0000313" key="20">
    <source>
        <dbReference type="Proteomes" id="UP000633263"/>
    </source>
</evidence>
<keyword evidence="10 15" id="KW-0798">TonB box</keyword>
<keyword evidence="13 14" id="KW-0998">Cell outer membrane</keyword>
<dbReference type="InterPro" id="IPR037066">
    <property type="entry name" value="Plug_dom_sf"/>
</dbReference>
<gene>
    <name evidence="19" type="primary">bfrI</name>
    <name evidence="19" type="ORF">GCM10009083_01960</name>
</gene>
<keyword evidence="4 14" id="KW-1134">Transmembrane beta strand</keyword>
<comment type="caution">
    <text evidence="19">The sequence shown here is derived from an EMBL/GenBank/DDBJ whole genome shotgun (WGS) entry which is preliminary data.</text>
</comment>
<evidence type="ECO:0000256" key="1">
    <source>
        <dbReference type="ARBA" id="ARBA00004571"/>
    </source>
</evidence>
<evidence type="ECO:0000256" key="16">
    <source>
        <dbReference type="SAM" id="SignalP"/>
    </source>
</evidence>
<dbReference type="PANTHER" id="PTHR32552">
    <property type="entry name" value="FERRICHROME IRON RECEPTOR-RELATED"/>
    <property type="match status" value="1"/>
</dbReference>
<reference evidence="20" key="1">
    <citation type="journal article" date="2019" name="Int. J. Syst. Evol. Microbiol.">
        <title>The Global Catalogue of Microorganisms (GCM) 10K type strain sequencing project: providing services to taxonomists for standard genome sequencing and annotation.</title>
        <authorList>
            <consortium name="The Broad Institute Genomics Platform"/>
            <consortium name="The Broad Institute Genome Sequencing Center for Infectious Disease"/>
            <person name="Wu L."/>
            <person name="Ma J."/>
        </authorList>
    </citation>
    <scope>NUCLEOTIDE SEQUENCE [LARGE SCALE GENOMIC DNA]</scope>
    <source>
        <strain evidence="20">JCM 11590</strain>
    </source>
</reference>
<dbReference type="InterPro" id="IPR012910">
    <property type="entry name" value="Plug_dom"/>
</dbReference>
<dbReference type="Gene3D" id="2.40.170.20">
    <property type="entry name" value="TonB-dependent receptor, beta-barrel domain"/>
    <property type="match status" value="1"/>
</dbReference>
<protein>
    <submittedName>
        <fullName evidence="19">Ferrisiderophore receptor</fullName>
    </submittedName>
</protein>
<feature type="chain" id="PRO_5046416132" evidence="16">
    <location>
        <begin position="25"/>
        <end position="706"/>
    </location>
</feature>
<dbReference type="InterPro" id="IPR039426">
    <property type="entry name" value="TonB-dep_rcpt-like"/>
</dbReference>
<evidence type="ECO:0000256" key="14">
    <source>
        <dbReference type="PROSITE-ProRule" id="PRU01360"/>
    </source>
</evidence>
<evidence type="ECO:0000256" key="10">
    <source>
        <dbReference type="ARBA" id="ARBA00023077"/>
    </source>
</evidence>